<sequence>MSARRATHAGSWYTDSVMGPSEVLFRIGAHRIADLVHAIVGYLGGPAQALLQIAVAPSLLTQCIQAVLKLRAGLKEGAQLRNVTELTGMPAESLRRVRGQLVQAILQVALVEHLLQLLGGRLAQLVVGVVQVQVPDAALQAREVHRLELLANALEELVALLQLHLHPLHVVVDALGPMGFQELGPGTAILGRSLMAARSSGFEREAGGSRSRIRVLFLGISTR</sequence>
<dbReference type="EMBL" id="JAMKOV010000001">
    <property type="protein sequence ID" value="KAI8046828.1"/>
    <property type="molecule type" value="Genomic_DNA"/>
</dbReference>
<proteinExistence type="predicted"/>
<organism evidence="1 2">
    <name type="scientific">Drosophila gunungcola</name>
    <name type="common">fruit fly</name>
    <dbReference type="NCBI Taxonomy" id="103775"/>
    <lineage>
        <taxon>Eukaryota</taxon>
        <taxon>Metazoa</taxon>
        <taxon>Ecdysozoa</taxon>
        <taxon>Arthropoda</taxon>
        <taxon>Hexapoda</taxon>
        <taxon>Insecta</taxon>
        <taxon>Pterygota</taxon>
        <taxon>Neoptera</taxon>
        <taxon>Endopterygota</taxon>
        <taxon>Diptera</taxon>
        <taxon>Brachycera</taxon>
        <taxon>Muscomorpha</taxon>
        <taxon>Ephydroidea</taxon>
        <taxon>Drosophilidae</taxon>
        <taxon>Drosophila</taxon>
        <taxon>Sophophora</taxon>
    </lineage>
</organism>
<name>A0A9P9Z1P1_9MUSC</name>
<keyword evidence="2" id="KW-1185">Reference proteome</keyword>
<evidence type="ECO:0000313" key="1">
    <source>
        <dbReference type="EMBL" id="KAI8046828.1"/>
    </source>
</evidence>
<reference evidence="1" key="1">
    <citation type="journal article" date="2023" name="Genome Biol. Evol.">
        <title>Long-read-based Genome Assembly of Drosophila gunungcola Reveals Fewer Chemosensory Genes in Flower-breeding Species.</title>
        <authorList>
            <person name="Negi A."/>
            <person name="Liao B.Y."/>
            <person name="Yeh S.D."/>
        </authorList>
    </citation>
    <scope>NUCLEOTIDE SEQUENCE</scope>
    <source>
        <strain evidence="1">Sukarami</strain>
    </source>
</reference>
<evidence type="ECO:0000313" key="2">
    <source>
        <dbReference type="Proteomes" id="UP001059596"/>
    </source>
</evidence>
<dbReference type="AlphaFoldDB" id="A0A9P9Z1P1"/>
<protein>
    <submittedName>
        <fullName evidence="1">Uncharacterized protein</fullName>
    </submittedName>
</protein>
<accession>A0A9P9Z1P1</accession>
<gene>
    <name evidence="1" type="ORF">M5D96_003042</name>
</gene>
<dbReference type="Proteomes" id="UP001059596">
    <property type="component" value="Chromosome 3R"/>
</dbReference>
<comment type="caution">
    <text evidence="1">The sequence shown here is derived from an EMBL/GenBank/DDBJ whole genome shotgun (WGS) entry which is preliminary data.</text>
</comment>